<dbReference type="OrthoDB" id="417697at2759"/>
<comment type="function">
    <text evidence="4">S-adenosyl-L-methionine-dependent methyltransferase.</text>
</comment>
<gene>
    <name evidence="7" type="ORF">SCLCIDRAFT_1209667</name>
</gene>
<feature type="domain" description="Methyltransferase type 12" evidence="6">
    <location>
        <begin position="131"/>
        <end position="237"/>
    </location>
</feature>
<evidence type="ECO:0000256" key="4">
    <source>
        <dbReference type="PIRNR" id="PIRNR037755"/>
    </source>
</evidence>
<dbReference type="Proteomes" id="UP000053989">
    <property type="component" value="Unassembled WGS sequence"/>
</dbReference>
<dbReference type="SUPFAM" id="SSF53335">
    <property type="entry name" value="S-adenosyl-L-methionine-dependent methyltransferases"/>
    <property type="match status" value="1"/>
</dbReference>
<evidence type="ECO:0000256" key="5">
    <source>
        <dbReference type="SAM" id="MobiDB-lite"/>
    </source>
</evidence>
<dbReference type="PANTHER" id="PTHR22809:SF11">
    <property type="entry name" value="TRNA N(3)-METHYLCYTIDINE METHYLTRANSFERASE METTL2"/>
    <property type="match status" value="1"/>
</dbReference>
<feature type="region of interest" description="Disordered" evidence="5">
    <location>
        <begin position="294"/>
        <end position="318"/>
    </location>
</feature>
<keyword evidence="8" id="KW-1185">Reference proteome</keyword>
<protein>
    <recommendedName>
        <fullName evidence="4">tRNA N(3)-methylcytidine methyltransferase</fullName>
        <ecNumber evidence="4">2.1.1.-</ecNumber>
    </recommendedName>
</protein>
<keyword evidence="3 4" id="KW-0808">Transferase</keyword>
<reference evidence="7 8" key="1">
    <citation type="submission" date="2014-04" db="EMBL/GenBank/DDBJ databases">
        <authorList>
            <consortium name="DOE Joint Genome Institute"/>
            <person name="Kuo A."/>
            <person name="Kohler A."/>
            <person name="Nagy L.G."/>
            <person name="Floudas D."/>
            <person name="Copeland A."/>
            <person name="Barry K.W."/>
            <person name="Cichocki N."/>
            <person name="Veneault-Fourrey C."/>
            <person name="LaButti K."/>
            <person name="Lindquist E.A."/>
            <person name="Lipzen A."/>
            <person name="Lundell T."/>
            <person name="Morin E."/>
            <person name="Murat C."/>
            <person name="Sun H."/>
            <person name="Tunlid A."/>
            <person name="Henrissat B."/>
            <person name="Grigoriev I.V."/>
            <person name="Hibbett D.S."/>
            <person name="Martin F."/>
            <person name="Nordberg H.P."/>
            <person name="Cantor M.N."/>
            <person name="Hua S.X."/>
        </authorList>
    </citation>
    <scope>NUCLEOTIDE SEQUENCE [LARGE SCALE GENOMIC DNA]</scope>
    <source>
        <strain evidence="7 8">Foug A</strain>
    </source>
</reference>
<dbReference type="HOGENOM" id="CLU_029724_1_1_1"/>
<dbReference type="PANTHER" id="PTHR22809">
    <property type="entry name" value="METHYLTRANSFERASE-RELATED"/>
    <property type="match status" value="1"/>
</dbReference>
<dbReference type="InterPro" id="IPR026113">
    <property type="entry name" value="METTL2/6/8-like"/>
</dbReference>
<dbReference type="EMBL" id="KN822010">
    <property type="protein sequence ID" value="KIM68251.1"/>
    <property type="molecule type" value="Genomic_DNA"/>
</dbReference>
<dbReference type="GO" id="GO:0032259">
    <property type="term" value="P:methylation"/>
    <property type="evidence" value="ECO:0007669"/>
    <property type="project" value="UniProtKB-KW"/>
</dbReference>
<organism evidence="7 8">
    <name type="scientific">Scleroderma citrinum Foug A</name>
    <dbReference type="NCBI Taxonomy" id="1036808"/>
    <lineage>
        <taxon>Eukaryota</taxon>
        <taxon>Fungi</taxon>
        <taxon>Dikarya</taxon>
        <taxon>Basidiomycota</taxon>
        <taxon>Agaricomycotina</taxon>
        <taxon>Agaricomycetes</taxon>
        <taxon>Agaricomycetidae</taxon>
        <taxon>Boletales</taxon>
        <taxon>Sclerodermatineae</taxon>
        <taxon>Sclerodermataceae</taxon>
        <taxon>Scleroderma</taxon>
    </lineage>
</organism>
<dbReference type="Gene3D" id="3.40.50.150">
    <property type="entry name" value="Vaccinia Virus protein VP39"/>
    <property type="match status" value="1"/>
</dbReference>
<dbReference type="FunCoup" id="A0A0C3EK19">
    <property type="interactions" value="621"/>
</dbReference>
<accession>A0A0C3EK19</accession>
<dbReference type="InterPro" id="IPR013217">
    <property type="entry name" value="Methyltransf_12"/>
</dbReference>
<sequence>MPAEQIIEIRESSARIPKLSSSVHNIGVEKPPFGSRFLTEQSDVWTQNAWDHVPPPDDQAEIIAHSLERQRIAPVPVEEKEKYNAKPAKHWDNFYKANADNFFRDRKWLHLEFPELVAVAEKDAGDVVVCEVGCGAGNTAFPLLLENKNPKLVLHAFDYSSHAVKLVQTNPLYHDPPFGSIQAAVWDLATEVSLPPGVIPESVDIVVLVFVLSALHPDEWERAVCNLYRMLKPGGVVLLRDYGRYDLTQLRFKSGRLLENNFYIRGDKTRVYFFELDELALIFTGMRASLAQKTSKTVEMMDESQESPSDGSESPMPEFENLHHLQLDPSQAHSTPHPDVVIHPNLLKPLTMHLPHPLFVMDQLGVDRRLLVNRKRQLKMYRVWMQGRFKKQGPNESRTL</sequence>
<dbReference type="CDD" id="cd02440">
    <property type="entry name" value="AdoMet_MTases"/>
    <property type="match status" value="1"/>
</dbReference>
<dbReference type="STRING" id="1036808.A0A0C3EK19"/>
<dbReference type="PIRSF" id="PIRSF037755">
    <property type="entry name" value="Mettl2_prd"/>
    <property type="match status" value="1"/>
</dbReference>
<reference evidence="8" key="2">
    <citation type="submission" date="2015-01" db="EMBL/GenBank/DDBJ databases">
        <title>Evolutionary Origins and Diversification of the Mycorrhizal Mutualists.</title>
        <authorList>
            <consortium name="DOE Joint Genome Institute"/>
            <consortium name="Mycorrhizal Genomics Consortium"/>
            <person name="Kohler A."/>
            <person name="Kuo A."/>
            <person name="Nagy L.G."/>
            <person name="Floudas D."/>
            <person name="Copeland A."/>
            <person name="Barry K.W."/>
            <person name="Cichocki N."/>
            <person name="Veneault-Fourrey C."/>
            <person name="LaButti K."/>
            <person name="Lindquist E.A."/>
            <person name="Lipzen A."/>
            <person name="Lundell T."/>
            <person name="Morin E."/>
            <person name="Murat C."/>
            <person name="Riley R."/>
            <person name="Ohm R."/>
            <person name="Sun H."/>
            <person name="Tunlid A."/>
            <person name="Henrissat B."/>
            <person name="Grigoriev I.V."/>
            <person name="Hibbett D.S."/>
            <person name="Martin F."/>
        </authorList>
    </citation>
    <scope>NUCLEOTIDE SEQUENCE [LARGE SCALE GENOMIC DNA]</scope>
    <source>
        <strain evidence="8">Foug A</strain>
    </source>
</reference>
<evidence type="ECO:0000313" key="8">
    <source>
        <dbReference type="Proteomes" id="UP000053989"/>
    </source>
</evidence>
<dbReference type="AlphaFoldDB" id="A0A0C3EK19"/>
<proteinExistence type="inferred from homology"/>
<dbReference type="Pfam" id="PF08242">
    <property type="entry name" value="Methyltransf_12"/>
    <property type="match status" value="1"/>
</dbReference>
<dbReference type="InterPro" id="IPR029063">
    <property type="entry name" value="SAM-dependent_MTases_sf"/>
</dbReference>
<evidence type="ECO:0000313" key="7">
    <source>
        <dbReference type="EMBL" id="KIM68251.1"/>
    </source>
</evidence>
<comment type="similarity">
    <text evidence="1 4">Belongs to the methyltransferase superfamily. METL family.</text>
</comment>
<keyword evidence="2 4" id="KW-0489">Methyltransferase</keyword>
<evidence type="ECO:0000256" key="3">
    <source>
        <dbReference type="ARBA" id="ARBA00022679"/>
    </source>
</evidence>
<evidence type="ECO:0000256" key="1">
    <source>
        <dbReference type="ARBA" id="ARBA00009725"/>
    </source>
</evidence>
<dbReference type="EC" id="2.1.1.-" evidence="4"/>
<dbReference type="InParanoid" id="A0A0C3EK19"/>
<name>A0A0C3EK19_9AGAM</name>
<evidence type="ECO:0000259" key="6">
    <source>
        <dbReference type="Pfam" id="PF08242"/>
    </source>
</evidence>
<evidence type="ECO:0000256" key="2">
    <source>
        <dbReference type="ARBA" id="ARBA00022603"/>
    </source>
</evidence>
<dbReference type="GO" id="GO:0052735">
    <property type="term" value="F:tRNA (cytidine-3-)-methyltransferase activity"/>
    <property type="evidence" value="ECO:0007669"/>
    <property type="project" value="TreeGrafter"/>
</dbReference>